<evidence type="ECO:0000313" key="1">
    <source>
        <dbReference type="EMBL" id="CAD8100935.1"/>
    </source>
</evidence>
<organism evidence="1 2">
    <name type="scientific">Paramecium sonneborni</name>
    <dbReference type="NCBI Taxonomy" id="65129"/>
    <lineage>
        <taxon>Eukaryota</taxon>
        <taxon>Sar</taxon>
        <taxon>Alveolata</taxon>
        <taxon>Ciliophora</taxon>
        <taxon>Intramacronucleata</taxon>
        <taxon>Oligohymenophorea</taxon>
        <taxon>Peniculida</taxon>
        <taxon>Parameciidae</taxon>
        <taxon>Paramecium</taxon>
    </lineage>
</organism>
<proteinExistence type="predicted"/>
<dbReference type="EMBL" id="CAJJDN010000075">
    <property type="protein sequence ID" value="CAD8100935.1"/>
    <property type="molecule type" value="Genomic_DNA"/>
</dbReference>
<gene>
    <name evidence="1" type="ORF">PSON_ATCC_30995.1.T0750013</name>
</gene>
<dbReference type="AlphaFoldDB" id="A0A8S1PD11"/>
<keyword evidence="2" id="KW-1185">Reference proteome</keyword>
<accession>A0A8S1PD11</accession>
<protein>
    <submittedName>
        <fullName evidence="1">Uncharacterized protein</fullName>
    </submittedName>
</protein>
<reference evidence="1" key="1">
    <citation type="submission" date="2021-01" db="EMBL/GenBank/DDBJ databases">
        <authorList>
            <consortium name="Genoscope - CEA"/>
            <person name="William W."/>
        </authorList>
    </citation>
    <scope>NUCLEOTIDE SEQUENCE</scope>
</reference>
<name>A0A8S1PD11_9CILI</name>
<dbReference type="Proteomes" id="UP000692954">
    <property type="component" value="Unassembled WGS sequence"/>
</dbReference>
<comment type="caution">
    <text evidence="1">The sequence shown here is derived from an EMBL/GenBank/DDBJ whole genome shotgun (WGS) entry which is preliminary data.</text>
</comment>
<sequence length="47" mass="5930">MNKRSRNTRNPRQIYQYILRNYNCAQENMLYLQSLRLLQLDGWRIQR</sequence>
<evidence type="ECO:0000313" key="2">
    <source>
        <dbReference type="Proteomes" id="UP000692954"/>
    </source>
</evidence>